<sequence length="554" mass="59945">MSITDLYPDYPATYPLDSLRQTEYSSLDEQDHVYLDYTGSGLASRSQHAHHASRLSSTVFGNPHSTNPTSSAATEAIHLTRLRVLSHLSASEDEYTVIFTANATGAARLVGESYPFSRSTGLVATADNHNSVNGIRELARVKGAKTRYVPITTPDLRVETTEVVSALSSKRKRRKLLSLASGSWKGVKRLFGSCFKSGSSSFSSSSTSSSSFPSPATSKIKHYRDDSGSQFSEKKIMTVIATESNENKTQTRRKAKGLFAFPAQSNFTGVQHPLSWVPLAQEQGYDVLLDAAAFLPTSTLDLSAIKPEFVIASFYKIFGYPTGVGCLVAKKEALARLKRPWFAGGTVQAVTVSMSWHSMAPDEQAFEDGTVNFWSIPDVAFGLDFIDSVGLGLISARVKYLAGWFLWRLQGLKHSDGRPMVRVYGPADPNNLVMRGGTVAFNFLDAQGRVVDERIVGTEAAAARISLRTGCFCNPGAGEAALGLDAAAIKKLARTKQLTGGVDEFIKLLGLPSAGAIRVSFGIASTVEDVNRFFEFAELYKDRVVSSDGLPPRG</sequence>
<dbReference type="Gene3D" id="3.40.640.10">
    <property type="entry name" value="Type I PLP-dependent aspartate aminotransferase-like (Major domain)"/>
    <property type="match status" value="2"/>
</dbReference>
<dbReference type="Pfam" id="PF00266">
    <property type="entry name" value="Aminotran_5"/>
    <property type="match status" value="2"/>
</dbReference>
<dbReference type="EMBL" id="MU864437">
    <property type="protein sequence ID" value="KAK4185897.1"/>
    <property type="molecule type" value="Genomic_DNA"/>
</dbReference>
<feature type="compositionally biased region" description="Low complexity" evidence="1">
    <location>
        <begin position="199"/>
        <end position="218"/>
    </location>
</feature>
<dbReference type="InterPro" id="IPR015421">
    <property type="entry name" value="PyrdxlP-dep_Trfase_major"/>
</dbReference>
<reference evidence="3" key="1">
    <citation type="journal article" date="2023" name="Mol. Phylogenet. Evol.">
        <title>Genome-scale phylogeny and comparative genomics of the fungal order Sordariales.</title>
        <authorList>
            <person name="Hensen N."/>
            <person name="Bonometti L."/>
            <person name="Westerberg I."/>
            <person name="Brannstrom I.O."/>
            <person name="Guillou S."/>
            <person name="Cros-Aarteil S."/>
            <person name="Calhoun S."/>
            <person name="Haridas S."/>
            <person name="Kuo A."/>
            <person name="Mondo S."/>
            <person name="Pangilinan J."/>
            <person name="Riley R."/>
            <person name="LaButti K."/>
            <person name="Andreopoulos B."/>
            <person name="Lipzen A."/>
            <person name="Chen C."/>
            <person name="Yan M."/>
            <person name="Daum C."/>
            <person name="Ng V."/>
            <person name="Clum A."/>
            <person name="Steindorff A."/>
            <person name="Ohm R.A."/>
            <person name="Martin F."/>
            <person name="Silar P."/>
            <person name="Natvig D.O."/>
            <person name="Lalanne C."/>
            <person name="Gautier V."/>
            <person name="Ament-Velasquez S.L."/>
            <person name="Kruys A."/>
            <person name="Hutchinson M.I."/>
            <person name="Powell A.J."/>
            <person name="Barry K."/>
            <person name="Miller A.N."/>
            <person name="Grigoriev I.V."/>
            <person name="Debuchy R."/>
            <person name="Gladieux P."/>
            <person name="Hiltunen Thoren M."/>
            <person name="Johannesson H."/>
        </authorList>
    </citation>
    <scope>NUCLEOTIDE SEQUENCE</scope>
    <source>
        <strain evidence="3">PSN309</strain>
    </source>
</reference>
<feature type="region of interest" description="Disordered" evidence="1">
    <location>
        <begin position="199"/>
        <end position="224"/>
    </location>
</feature>
<dbReference type="InterPro" id="IPR000192">
    <property type="entry name" value="Aminotrans_V_dom"/>
</dbReference>
<accession>A0AAN6WT08</accession>
<proteinExistence type="predicted"/>
<dbReference type="InterPro" id="IPR015422">
    <property type="entry name" value="PyrdxlP-dep_Trfase_small"/>
</dbReference>
<evidence type="ECO:0000256" key="1">
    <source>
        <dbReference type="SAM" id="MobiDB-lite"/>
    </source>
</evidence>
<dbReference type="InterPro" id="IPR015424">
    <property type="entry name" value="PyrdxlP-dep_Trfase"/>
</dbReference>
<keyword evidence="4" id="KW-1185">Reference proteome</keyword>
<dbReference type="SUPFAM" id="SSF53383">
    <property type="entry name" value="PLP-dependent transferases"/>
    <property type="match status" value="2"/>
</dbReference>
<name>A0AAN6WT08_9PEZI</name>
<dbReference type="Gene3D" id="3.90.1150.10">
    <property type="entry name" value="Aspartate Aminotransferase, domain 1"/>
    <property type="match status" value="1"/>
</dbReference>
<evidence type="ECO:0000313" key="3">
    <source>
        <dbReference type="EMBL" id="KAK4185897.1"/>
    </source>
</evidence>
<comment type="caution">
    <text evidence="3">The sequence shown here is derived from an EMBL/GenBank/DDBJ whole genome shotgun (WGS) entry which is preliminary data.</text>
</comment>
<feature type="domain" description="Aminotransferase class V" evidence="2">
    <location>
        <begin position="253"/>
        <end position="533"/>
    </location>
</feature>
<organism evidence="3 4">
    <name type="scientific">Podospora australis</name>
    <dbReference type="NCBI Taxonomy" id="1536484"/>
    <lineage>
        <taxon>Eukaryota</taxon>
        <taxon>Fungi</taxon>
        <taxon>Dikarya</taxon>
        <taxon>Ascomycota</taxon>
        <taxon>Pezizomycotina</taxon>
        <taxon>Sordariomycetes</taxon>
        <taxon>Sordariomycetidae</taxon>
        <taxon>Sordariales</taxon>
        <taxon>Podosporaceae</taxon>
        <taxon>Podospora</taxon>
    </lineage>
</organism>
<feature type="domain" description="Aminotransferase class V" evidence="2">
    <location>
        <begin position="34"/>
        <end position="169"/>
    </location>
</feature>
<evidence type="ECO:0000313" key="4">
    <source>
        <dbReference type="Proteomes" id="UP001302126"/>
    </source>
</evidence>
<dbReference type="PANTHER" id="PTHR14237:SF19">
    <property type="entry name" value="MITOCHONDRIAL AMIDOXIME REDUCING COMPONENT 1"/>
    <property type="match status" value="1"/>
</dbReference>
<protein>
    <submittedName>
        <fullName evidence="3">Molybdenum cofactor sulfurase</fullName>
    </submittedName>
</protein>
<dbReference type="AlphaFoldDB" id="A0AAN6WT08"/>
<dbReference type="Proteomes" id="UP001302126">
    <property type="component" value="Unassembled WGS sequence"/>
</dbReference>
<gene>
    <name evidence="3" type="ORF">QBC35DRAFT_502758</name>
</gene>
<evidence type="ECO:0000259" key="2">
    <source>
        <dbReference type="Pfam" id="PF00266"/>
    </source>
</evidence>
<reference evidence="3" key="2">
    <citation type="submission" date="2023-05" db="EMBL/GenBank/DDBJ databases">
        <authorList>
            <consortium name="Lawrence Berkeley National Laboratory"/>
            <person name="Steindorff A."/>
            <person name="Hensen N."/>
            <person name="Bonometti L."/>
            <person name="Westerberg I."/>
            <person name="Brannstrom I.O."/>
            <person name="Guillou S."/>
            <person name="Cros-Aarteil S."/>
            <person name="Calhoun S."/>
            <person name="Haridas S."/>
            <person name="Kuo A."/>
            <person name="Mondo S."/>
            <person name="Pangilinan J."/>
            <person name="Riley R."/>
            <person name="Labutti K."/>
            <person name="Andreopoulos B."/>
            <person name="Lipzen A."/>
            <person name="Chen C."/>
            <person name="Yanf M."/>
            <person name="Daum C."/>
            <person name="Ng V."/>
            <person name="Clum A."/>
            <person name="Ohm R."/>
            <person name="Martin F."/>
            <person name="Silar P."/>
            <person name="Natvig D."/>
            <person name="Lalanne C."/>
            <person name="Gautier V."/>
            <person name="Ament-Velasquez S.L."/>
            <person name="Kruys A."/>
            <person name="Hutchinson M.I."/>
            <person name="Powell A.J."/>
            <person name="Barry K."/>
            <person name="Miller A.N."/>
            <person name="Grigoriev I.V."/>
            <person name="Debuchy R."/>
            <person name="Gladieux P."/>
            <person name="Thoren M.H."/>
            <person name="Johannesson H."/>
        </authorList>
    </citation>
    <scope>NUCLEOTIDE SEQUENCE</scope>
    <source>
        <strain evidence="3">PSN309</strain>
    </source>
</reference>
<dbReference type="PANTHER" id="PTHR14237">
    <property type="entry name" value="MOLYBDOPTERIN COFACTOR SULFURASE MOSC"/>
    <property type="match status" value="1"/>
</dbReference>